<evidence type="ECO:0000313" key="2">
    <source>
        <dbReference type="EMBL" id="KAJ7689376.1"/>
    </source>
</evidence>
<dbReference type="Proteomes" id="UP001215598">
    <property type="component" value="Unassembled WGS sequence"/>
</dbReference>
<dbReference type="AlphaFoldDB" id="A0AAD7DH00"/>
<reference evidence="2" key="1">
    <citation type="submission" date="2023-03" db="EMBL/GenBank/DDBJ databases">
        <title>Massive genome expansion in bonnet fungi (Mycena s.s.) driven by repeated elements and novel gene families across ecological guilds.</title>
        <authorList>
            <consortium name="Lawrence Berkeley National Laboratory"/>
            <person name="Harder C.B."/>
            <person name="Miyauchi S."/>
            <person name="Viragh M."/>
            <person name="Kuo A."/>
            <person name="Thoen E."/>
            <person name="Andreopoulos B."/>
            <person name="Lu D."/>
            <person name="Skrede I."/>
            <person name="Drula E."/>
            <person name="Henrissat B."/>
            <person name="Morin E."/>
            <person name="Kohler A."/>
            <person name="Barry K."/>
            <person name="LaButti K."/>
            <person name="Morin E."/>
            <person name="Salamov A."/>
            <person name="Lipzen A."/>
            <person name="Mereny Z."/>
            <person name="Hegedus B."/>
            <person name="Baldrian P."/>
            <person name="Stursova M."/>
            <person name="Weitz H."/>
            <person name="Taylor A."/>
            <person name="Grigoriev I.V."/>
            <person name="Nagy L.G."/>
            <person name="Martin F."/>
            <person name="Kauserud H."/>
        </authorList>
    </citation>
    <scope>NUCLEOTIDE SEQUENCE</scope>
    <source>
        <strain evidence="2">CBHHK182m</strain>
    </source>
</reference>
<evidence type="ECO:0000313" key="3">
    <source>
        <dbReference type="Proteomes" id="UP001215598"/>
    </source>
</evidence>
<gene>
    <name evidence="2" type="ORF">B0H16DRAFT_1487230</name>
</gene>
<sequence length="226" mass="24501">MGQDTNGKTGKREECGNAPVEHTQDRVRTCAGSARAPELRQGSCAWRMNADGTRLSRAECSPDAGASPRKWYTSAGFLTFGLVAVARSEACLHEGELEANEGGACSLPLDATVGYTSLNPNPPLRDRVRKPQRTQIFIGGVRGSPYYHLGTVDRGKRRKIGCGHNTAEVQTPSLSEGPDSMLGDVRFSAKQFEGKEEMEEGRRSKLFGFKVNGPEIQTNLSLLTLS</sequence>
<protein>
    <submittedName>
        <fullName evidence="2">Uncharacterized protein</fullName>
    </submittedName>
</protein>
<organism evidence="2 3">
    <name type="scientific">Mycena metata</name>
    <dbReference type="NCBI Taxonomy" id="1033252"/>
    <lineage>
        <taxon>Eukaryota</taxon>
        <taxon>Fungi</taxon>
        <taxon>Dikarya</taxon>
        <taxon>Basidiomycota</taxon>
        <taxon>Agaricomycotina</taxon>
        <taxon>Agaricomycetes</taxon>
        <taxon>Agaricomycetidae</taxon>
        <taxon>Agaricales</taxon>
        <taxon>Marasmiineae</taxon>
        <taxon>Mycenaceae</taxon>
        <taxon>Mycena</taxon>
    </lineage>
</organism>
<keyword evidence="3" id="KW-1185">Reference proteome</keyword>
<proteinExistence type="predicted"/>
<feature type="region of interest" description="Disordered" evidence="1">
    <location>
        <begin position="1"/>
        <end position="20"/>
    </location>
</feature>
<accession>A0AAD7DH00</accession>
<evidence type="ECO:0000256" key="1">
    <source>
        <dbReference type="SAM" id="MobiDB-lite"/>
    </source>
</evidence>
<comment type="caution">
    <text evidence="2">The sequence shown here is derived from an EMBL/GenBank/DDBJ whole genome shotgun (WGS) entry which is preliminary data.</text>
</comment>
<name>A0AAD7DH00_9AGAR</name>
<dbReference type="EMBL" id="JARKIB010000903">
    <property type="protein sequence ID" value="KAJ7689376.1"/>
    <property type="molecule type" value="Genomic_DNA"/>
</dbReference>